<dbReference type="InterPro" id="IPR002711">
    <property type="entry name" value="HNH"/>
</dbReference>
<dbReference type="PANTHER" id="PTHR33877:SF2">
    <property type="entry name" value="OS07G0170200 PROTEIN"/>
    <property type="match status" value="1"/>
</dbReference>
<keyword evidence="2" id="KW-0378">Hydrolase</keyword>
<reference evidence="2 3" key="1">
    <citation type="submission" date="2020-05" db="EMBL/GenBank/DDBJ databases">
        <title>Actinomadura verrucosospora NRRL-B18236 (PFL_A860) Genome sequencing and assembly.</title>
        <authorList>
            <person name="Samborskyy M."/>
        </authorList>
    </citation>
    <scope>NUCLEOTIDE SEQUENCE [LARGE SCALE GENOMIC DNA]</scope>
    <source>
        <strain evidence="2 3">NRRL:B18236</strain>
    </source>
</reference>
<dbReference type="GO" id="GO:0003676">
    <property type="term" value="F:nucleic acid binding"/>
    <property type="evidence" value="ECO:0007669"/>
    <property type="project" value="InterPro"/>
</dbReference>
<dbReference type="GO" id="GO:0004519">
    <property type="term" value="F:endonuclease activity"/>
    <property type="evidence" value="ECO:0007669"/>
    <property type="project" value="UniProtKB-KW"/>
</dbReference>
<evidence type="ECO:0000313" key="2">
    <source>
        <dbReference type="EMBL" id="QKG18533.1"/>
    </source>
</evidence>
<organism evidence="2 3">
    <name type="scientific">Actinomadura verrucosospora</name>
    <dbReference type="NCBI Taxonomy" id="46165"/>
    <lineage>
        <taxon>Bacteria</taxon>
        <taxon>Bacillati</taxon>
        <taxon>Actinomycetota</taxon>
        <taxon>Actinomycetes</taxon>
        <taxon>Streptosporangiales</taxon>
        <taxon>Thermomonosporaceae</taxon>
        <taxon>Actinomadura</taxon>
    </lineage>
</organism>
<dbReference type="PANTHER" id="PTHR33877">
    <property type="entry name" value="SLL1193 PROTEIN"/>
    <property type="match status" value="1"/>
</dbReference>
<dbReference type="GO" id="GO:0008270">
    <property type="term" value="F:zinc ion binding"/>
    <property type="evidence" value="ECO:0007669"/>
    <property type="project" value="InterPro"/>
</dbReference>
<dbReference type="EMBL" id="CP053892">
    <property type="protein sequence ID" value="QKG18533.1"/>
    <property type="molecule type" value="Genomic_DNA"/>
</dbReference>
<keyword evidence="3" id="KW-1185">Reference proteome</keyword>
<keyword evidence="2" id="KW-0540">Nuclease</keyword>
<feature type="domain" description="HNH nuclease" evidence="1">
    <location>
        <begin position="73"/>
        <end position="122"/>
    </location>
</feature>
<dbReference type="Gene3D" id="1.10.30.50">
    <property type="match status" value="1"/>
</dbReference>
<dbReference type="AlphaFoldDB" id="A0A7D3VP37"/>
<evidence type="ECO:0000259" key="1">
    <source>
        <dbReference type="SMART" id="SM00507"/>
    </source>
</evidence>
<protein>
    <submittedName>
        <fullName evidence="2">HNH endonuclease</fullName>
    </submittedName>
</protein>
<proteinExistence type="predicted"/>
<dbReference type="SMART" id="SM00507">
    <property type="entry name" value="HNHc"/>
    <property type="match status" value="1"/>
</dbReference>
<name>A0A7D3VP37_ACTVE</name>
<keyword evidence="2" id="KW-0255">Endonuclease</keyword>
<dbReference type="Pfam" id="PF01844">
    <property type="entry name" value="HNH"/>
    <property type="match status" value="1"/>
</dbReference>
<dbReference type="Proteomes" id="UP000501240">
    <property type="component" value="Chromosome"/>
</dbReference>
<dbReference type="CDD" id="cd00085">
    <property type="entry name" value="HNHc"/>
    <property type="match status" value="1"/>
</dbReference>
<evidence type="ECO:0000313" key="3">
    <source>
        <dbReference type="Proteomes" id="UP000501240"/>
    </source>
</evidence>
<dbReference type="InterPro" id="IPR003615">
    <property type="entry name" value="HNH_nuc"/>
</dbReference>
<accession>A0A7D3VP37</accession>
<sequence>MGGDPVNVLVLNASYEPLQKVDLRHAIRMLVREVAVVEEAEEGRSIGRFPVPRVLRLVRYVAMRWRHGRRPPWSKRGVYLRDRGRCGYCGQRGNTIDHVHPQSRGGGNTWENTVLACGRCNNRKGDRTLREAGLRLLWEPRIPRWEDLVGA</sequence>
<dbReference type="InterPro" id="IPR052892">
    <property type="entry name" value="NA-targeting_endonuclease"/>
</dbReference>
<gene>
    <name evidence="2" type="ORF">ACTIVE_0167</name>
</gene>